<evidence type="ECO:0000313" key="9">
    <source>
        <dbReference type="Proteomes" id="UP000001070"/>
    </source>
</evidence>
<feature type="transmembrane region" description="Helical" evidence="6">
    <location>
        <begin position="289"/>
        <end position="308"/>
    </location>
</feature>
<dbReference type="KEGG" id="dgr:6568337"/>
<dbReference type="InterPro" id="IPR031926">
    <property type="entry name" value="TMEM135_N"/>
</dbReference>
<keyword evidence="5 6" id="KW-0472">Membrane</keyword>
<dbReference type="PhylomeDB" id="B4JUZ6"/>
<dbReference type="GO" id="GO:0012505">
    <property type="term" value="C:endomembrane system"/>
    <property type="evidence" value="ECO:0007669"/>
    <property type="project" value="UniProtKB-SubCell"/>
</dbReference>
<evidence type="ECO:0000256" key="5">
    <source>
        <dbReference type="ARBA" id="ARBA00023136"/>
    </source>
</evidence>
<sequence>MTVQSKLIDNAINCSCREYVHPWTSSCIASAGGMLLAAIPVTMRTYAVVYLLALVMKMRIPRLLDLQHTITGILKSTAFLTTNAYMFSLMVCLVRRFLGRFYASTVAFIPTFIGSFVALSIERPERRTPLALYVANVASEALWHMLEARGLVRSIPNGHVFILGCSLTALLYMYRMGVHKTKVKDATFKALSILIGKQEEGAIKTPQVTTKQNSRQPFDFRSISAYIQLYDRVQKAKHPSCPHREGCGSYALLGGLKPFVGGIGLQVGLKLLLSIPNIIKMKMNWRKQIFNKGSLNLGLALGTFSLIYKAVSCSLRNVCGYDSATFAIPAGLLGSIGLLQFPNITISLYVMWKAMHMLYVWGIKEDVVPEIPHFNMILYSACTAVLFHCAILEAKTIRSSYYRFLFDMSGKRVSLFHVENFEGFGMKSKEQVNEVVKKLKIDLSSPLPITPLTV</sequence>
<feature type="transmembrane region" description="Helical" evidence="6">
    <location>
        <begin position="102"/>
        <end position="121"/>
    </location>
</feature>
<feature type="domain" description="Transmembrane protein 135 N-terminal" evidence="7">
    <location>
        <begin position="15"/>
        <end position="145"/>
    </location>
</feature>
<keyword evidence="9" id="KW-1185">Reference proteome</keyword>
<dbReference type="eggNOG" id="KOG1398">
    <property type="taxonomic scope" value="Eukaryota"/>
</dbReference>
<proteinExistence type="inferred from homology"/>
<gene>
    <name evidence="8" type="primary">Dgri\GH17372</name>
    <name evidence="8" type="ORF">Dgri_GH17372</name>
</gene>
<evidence type="ECO:0000256" key="6">
    <source>
        <dbReference type="SAM" id="Phobius"/>
    </source>
</evidence>
<dbReference type="FunCoup" id="B4JUZ6">
    <property type="interactions" value="305"/>
</dbReference>
<evidence type="ECO:0000256" key="4">
    <source>
        <dbReference type="ARBA" id="ARBA00022989"/>
    </source>
</evidence>
<feature type="transmembrane region" description="Helical" evidence="6">
    <location>
        <begin position="28"/>
        <end position="56"/>
    </location>
</feature>
<dbReference type="OMA" id="IDMTSPY"/>
<dbReference type="HOGENOM" id="CLU_046474_0_0_1"/>
<keyword evidence="3 6" id="KW-0812">Transmembrane</keyword>
<dbReference type="InParanoid" id="B4JUZ6"/>
<protein>
    <submittedName>
        <fullName evidence="8">GH17372</fullName>
    </submittedName>
</protein>
<comment type="subcellular location">
    <subcellularLocation>
        <location evidence="1">Endomembrane system</location>
        <topology evidence="1">Multi-pass membrane protein</topology>
    </subcellularLocation>
</comment>
<evidence type="ECO:0000256" key="1">
    <source>
        <dbReference type="ARBA" id="ARBA00004127"/>
    </source>
</evidence>
<organism evidence="9">
    <name type="scientific">Drosophila grimshawi</name>
    <name type="common">Hawaiian fruit fly</name>
    <name type="synonym">Idiomyia grimshawi</name>
    <dbReference type="NCBI Taxonomy" id="7222"/>
    <lineage>
        <taxon>Eukaryota</taxon>
        <taxon>Metazoa</taxon>
        <taxon>Ecdysozoa</taxon>
        <taxon>Arthropoda</taxon>
        <taxon>Hexapoda</taxon>
        <taxon>Insecta</taxon>
        <taxon>Pterygota</taxon>
        <taxon>Neoptera</taxon>
        <taxon>Endopterygota</taxon>
        <taxon>Diptera</taxon>
        <taxon>Brachycera</taxon>
        <taxon>Muscomorpha</taxon>
        <taxon>Ephydroidea</taxon>
        <taxon>Drosophilidae</taxon>
        <taxon>Drosophila</taxon>
        <taxon>Hawaiian Drosophila</taxon>
    </lineage>
</organism>
<evidence type="ECO:0000256" key="3">
    <source>
        <dbReference type="ARBA" id="ARBA00022692"/>
    </source>
</evidence>
<dbReference type="EMBL" id="CH916374">
    <property type="protein sequence ID" value="EDV91316.1"/>
    <property type="molecule type" value="Genomic_DNA"/>
</dbReference>
<reference evidence="8 9" key="1">
    <citation type="journal article" date="2007" name="Nature">
        <title>Evolution of genes and genomes on the Drosophila phylogeny.</title>
        <authorList>
            <consortium name="Drosophila 12 Genomes Consortium"/>
            <person name="Clark A.G."/>
            <person name="Eisen M.B."/>
            <person name="Smith D.R."/>
            <person name="Bergman C.M."/>
            <person name="Oliver B."/>
            <person name="Markow T.A."/>
            <person name="Kaufman T.C."/>
            <person name="Kellis M."/>
            <person name="Gelbart W."/>
            <person name="Iyer V.N."/>
            <person name="Pollard D.A."/>
            <person name="Sackton T.B."/>
            <person name="Larracuente A.M."/>
            <person name="Singh N.D."/>
            <person name="Abad J.P."/>
            <person name="Abt D.N."/>
            <person name="Adryan B."/>
            <person name="Aguade M."/>
            <person name="Akashi H."/>
            <person name="Anderson W.W."/>
            <person name="Aquadro C.F."/>
            <person name="Ardell D.H."/>
            <person name="Arguello R."/>
            <person name="Artieri C.G."/>
            <person name="Barbash D.A."/>
            <person name="Barker D."/>
            <person name="Barsanti P."/>
            <person name="Batterham P."/>
            <person name="Batzoglou S."/>
            <person name="Begun D."/>
            <person name="Bhutkar A."/>
            <person name="Blanco E."/>
            <person name="Bosak S.A."/>
            <person name="Bradley R.K."/>
            <person name="Brand A.D."/>
            <person name="Brent M.R."/>
            <person name="Brooks A.N."/>
            <person name="Brown R.H."/>
            <person name="Butlin R.K."/>
            <person name="Caggese C."/>
            <person name="Calvi B.R."/>
            <person name="Bernardo de Carvalho A."/>
            <person name="Caspi A."/>
            <person name="Castrezana S."/>
            <person name="Celniker S.E."/>
            <person name="Chang J.L."/>
            <person name="Chapple C."/>
            <person name="Chatterji S."/>
            <person name="Chinwalla A."/>
            <person name="Civetta A."/>
            <person name="Clifton S.W."/>
            <person name="Comeron J.M."/>
            <person name="Costello J.C."/>
            <person name="Coyne J.A."/>
            <person name="Daub J."/>
            <person name="David R.G."/>
            <person name="Delcher A.L."/>
            <person name="Delehaunty K."/>
            <person name="Do C.B."/>
            <person name="Ebling H."/>
            <person name="Edwards K."/>
            <person name="Eickbush T."/>
            <person name="Evans J.D."/>
            <person name="Filipski A."/>
            <person name="Findeiss S."/>
            <person name="Freyhult E."/>
            <person name="Fulton L."/>
            <person name="Fulton R."/>
            <person name="Garcia A.C."/>
            <person name="Gardiner A."/>
            <person name="Garfield D.A."/>
            <person name="Garvin B.E."/>
            <person name="Gibson G."/>
            <person name="Gilbert D."/>
            <person name="Gnerre S."/>
            <person name="Godfrey J."/>
            <person name="Good R."/>
            <person name="Gotea V."/>
            <person name="Gravely B."/>
            <person name="Greenberg A.J."/>
            <person name="Griffiths-Jones S."/>
            <person name="Gross S."/>
            <person name="Guigo R."/>
            <person name="Gustafson E.A."/>
            <person name="Haerty W."/>
            <person name="Hahn M.W."/>
            <person name="Halligan D.L."/>
            <person name="Halpern A.L."/>
            <person name="Halter G.M."/>
            <person name="Han M.V."/>
            <person name="Heger A."/>
            <person name="Hillier L."/>
            <person name="Hinrichs A.S."/>
            <person name="Holmes I."/>
            <person name="Hoskins R.A."/>
            <person name="Hubisz M.J."/>
            <person name="Hultmark D."/>
            <person name="Huntley M.A."/>
            <person name="Jaffe D.B."/>
            <person name="Jagadeeshan S."/>
            <person name="Jeck W.R."/>
            <person name="Johnson J."/>
            <person name="Jones C.D."/>
            <person name="Jordan W.C."/>
            <person name="Karpen G.H."/>
            <person name="Kataoka E."/>
            <person name="Keightley P.D."/>
            <person name="Kheradpour P."/>
            <person name="Kirkness E.F."/>
            <person name="Koerich L.B."/>
            <person name="Kristiansen K."/>
            <person name="Kudrna D."/>
            <person name="Kulathinal R.J."/>
            <person name="Kumar S."/>
            <person name="Kwok R."/>
            <person name="Lander E."/>
            <person name="Langley C.H."/>
            <person name="Lapoint R."/>
            <person name="Lazzaro B.P."/>
            <person name="Lee S.J."/>
            <person name="Levesque L."/>
            <person name="Li R."/>
            <person name="Lin C.F."/>
            <person name="Lin M.F."/>
            <person name="Lindblad-Toh K."/>
            <person name="Llopart A."/>
            <person name="Long M."/>
            <person name="Low L."/>
            <person name="Lozovsky E."/>
            <person name="Lu J."/>
            <person name="Luo M."/>
            <person name="Machado C.A."/>
            <person name="Makalowski W."/>
            <person name="Marzo M."/>
            <person name="Matsuda M."/>
            <person name="Matzkin L."/>
            <person name="McAllister B."/>
            <person name="McBride C.S."/>
            <person name="McKernan B."/>
            <person name="McKernan K."/>
            <person name="Mendez-Lago M."/>
            <person name="Minx P."/>
            <person name="Mollenhauer M.U."/>
            <person name="Montooth K."/>
            <person name="Mount S.M."/>
            <person name="Mu X."/>
            <person name="Myers E."/>
            <person name="Negre B."/>
            <person name="Newfeld S."/>
            <person name="Nielsen R."/>
            <person name="Noor M.A."/>
            <person name="O'Grady P."/>
            <person name="Pachter L."/>
            <person name="Papaceit M."/>
            <person name="Parisi M.J."/>
            <person name="Parisi M."/>
            <person name="Parts L."/>
            <person name="Pedersen J.S."/>
            <person name="Pesole G."/>
            <person name="Phillippy A.M."/>
            <person name="Ponting C.P."/>
            <person name="Pop M."/>
            <person name="Porcelli D."/>
            <person name="Powell J.R."/>
            <person name="Prohaska S."/>
            <person name="Pruitt K."/>
            <person name="Puig M."/>
            <person name="Quesneville H."/>
            <person name="Ram K.R."/>
            <person name="Rand D."/>
            <person name="Rasmussen M.D."/>
            <person name="Reed L.K."/>
            <person name="Reenan R."/>
            <person name="Reily A."/>
            <person name="Remington K.A."/>
            <person name="Rieger T.T."/>
            <person name="Ritchie M.G."/>
            <person name="Robin C."/>
            <person name="Rogers Y.H."/>
            <person name="Rohde C."/>
            <person name="Rozas J."/>
            <person name="Rubenfield M.J."/>
            <person name="Ruiz A."/>
            <person name="Russo S."/>
            <person name="Salzberg S.L."/>
            <person name="Sanchez-Gracia A."/>
            <person name="Saranga D.J."/>
            <person name="Sato H."/>
            <person name="Schaeffer S.W."/>
            <person name="Schatz M.C."/>
            <person name="Schlenke T."/>
            <person name="Schwartz R."/>
            <person name="Segarra C."/>
            <person name="Singh R.S."/>
            <person name="Sirot L."/>
            <person name="Sirota M."/>
            <person name="Sisneros N.B."/>
            <person name="Smith C.D."/>
            <person name="Smith T.F."/>
            <person name="Spieth J."/>
            <person name="Stage D.E."/>
            <person name="Stark A."/>
            <person name="Stephan W."/>
            <person name="Strausberg R.L."/>
            <person name="Strempel S."/>
            <person name="Sturgill D."/>
            <person name="Sutton G."/>
            <person name="Sutton G.G."/>
            <person name="Tao W."/>
            <person name="Teichmann S."/>
            <person name="Tobari Y.N."/>
            <person name="Tomimura Y."/>
            <person name="Tsolas J.M."/>
            <person name="Valente V.L."/>
            <person name="Venter E."/>
            <person name="Venter J.C."/>
            <person name="Vicario S."/>
            <person name="Vieira F.G."/>
            <person name="Vilella A.J."/>
            <person name="Villasante A."/>
            <person name="Walenz B."/>
            <person name="Wang J."/>
            <person name="Wasserman M."/>
            <person name="Watts T."/>
            <person name="Wilson D."/>
            <person name="Wilson R.K."/>
            <person name="Wing R.A."/>
            <person name="Wolfner M.F."/>
            <person name="Wong A."/>
            <person name="Wong G.K."/>
            <person name="Wu C.I."/>
            <person name="Wu G."/>
            <person name="Yamamoto D."/>
            <person name="Yang H.P."/>
            <person name="Yang S.P."/>
            <person name="Yorke J.A."/>
            <person name="Yoshida K."/>
            <person name="Zdobnov E."/>
            <person name="Zhang P."/>
            <person name="Zhang Y."/>
            <person name="Zimin A.V."/>
            <person name="Baldwin J."/>
            <person name="Abdouelleil A."/>
            <person name="Abdulkadir J."/>
            <person name="Abebe A."/>
            <person name="Abera B."/>
            <person name="Abreu J."/>
            <person name="Acer S.C."/>
            <person name="Aftuck L."/>
            <person name="Alexander A."/>
            <person name="An P."/>
            <person name="Anderson E."/>
            <person name="Anderson S."/>
            <person name="Arachi H."/>
            <person name="Azer M."/>
            <person name="Bachantsang P."/>
            <person name="Barry A."/>
            <person name="Bayul T."/>
            <person name="Berlin A."/>
            <person name="Bessette D."/>
            <person name="Bloom T."/>
            <person name="Blye J."/>
            <person name="Boguslavskiy L."/>
            <person name="Bonnet C."/>
            <person name="Boukhgalter B."/>
            <person name="Bourzgui I."/>
            <person name="Brown A."/>
            <person name="Cahill P."/>
            <person name="Channer S."/>
            <person name="Cheshatsang Y."/>
            <person name="Chuda L."/>
            <person name="Citroen M."/>
            <person name="Collymore A."/>
            <person name="Cooke P."/>
            <person name="Costello M."/>
            <person name="D'Aco K."/>
            <person name="Daza R."/>
            <person name="De Haan G."/>
            <person name="DeGray S."/>
            <person name="DeMaso C."/>
            <person name="Dhargay N."/>
            <person name="Dooley K."/>
            <person name="Dooley E."/>
            <person name="Doricent M."/>
            <person name="Dorje P."/>
            <person name="Dorjee K."/>
            <person name="Dupes A."/>
            <person name="Elong R."/>
            <person name="Falk J."/>
            <person name="Farina A."/>
            <person name="Faro S."/>
            <person name="Ferguson D."/>
            <person name="Fisher S."/>
            <person name="Foley C.D."/>
            <person name="Franke A."/>
            <person name="Friedrich D."/>
            <person name="Gadbois L."/>
            <person name="Gearin G."/>
            <person name="Gearin C.R."/>
            <person name="Giannoukos G."/>
            <person name="Goode T."/>
            <person name="Graham J."/>
            <person name="Grandbois E."/>
            <person name="Grewal S."/>
            <person name="Gyaltsen K."/>
            <person name="Hafez N."/>
            <person name="Hagos B."/>
            <person name="Hall J."/>
            <person name="Henson C."/>
            <person name="Hollinger A."/>
            <person name="Honan T."/>
            <person name="Huard M.D."/>
            <person name="Hughes L."/>
            <person name="Hurhula B."/>
            <person name="Husby M.E."/>
            <person name="Kamat A."/>
            <person name="Kanga B."/>
            <person name="Kashin S."/>
            <person name="Khazanovich D."/>
            <person name="Kisner P."/>
            <person name="Lance K."/>
            <person name="Lara M."/>
            <person name="Lee W."/>
            <person name="Lennon N."/>
            <person name="Letendre F."/>
            <person name="LeVine R."/>
            <person name="Lipovsky A."/>
            <person name="Liu X."/>
            <person name="Liu J."/>
            <person name="Liu S."/>
            <person name="Lokyitsang T."/>
            <person name="Lokyitsang Y."/>
            <person name="Lubonja R."/>
            <person name="Lui A."/>
            <person name="MacDonald P."/>
            <person name="Magnisalis V."/>
            <person name="Maru K."/>
            <person name="Matthews C."/>
            <person name="McCusker W."/>
            <person name="McDonough S."/>
            <person name="Mehta T."/>
            <person name="Meldrim J."/>
            <person name="Meneus L."/>
            <person name="Mihai O."/>
            <person name="Mihalev A."/>
            <person name="Mihova T."/>
            <person name="Mittelman R."/>
            <person name="Mlenga V."/>
            <person name="Montmayeur A."/>
            <person name="Mulrain L."/>
            <person name="Navidi A."/>
            <person name="Naylor J."/>
            <person name="Negash T."/>
            <person name="Nguyen T."/>
            <person name="Nguyen N."/>
            <person name="Nicol R."/>
            <person name="Norbu C."/>
            <person name="Norbu N."/>
            <person name="Novod N."/>
            <person name="O'Neill B."/>
            <person name="Osman S."/>
            <person name="Markiewicz E."/>
            <person name="Oyono O.L."/>
            <person name="Patti C."/>
            <person name="Phunkhang P."/>
            <person name="Pierre F."/>
            <person name="Priest M."/>
            <person name="Raghuraman S."/>
            <person name="Rege F."/>
            <person name="Reyes R."/>
            <person name="Rise C."/>
            <person name="Rogov P."/>
            <person name="Ross K."/>
            <person name="Ryan E."/>
            <person name="Settipalli S."/>
            <person name="Shea T."/>
            <person name="Sherpa N."/>
            <person name="Shi L."/>
            <person name="Shih D."/>
            <person name="Sparrow T."/>
            <person name="Spaulding J."/>
            <person name="Stalker J."/>
            <person name="Stange-Thomann N."/>
            <person name="Stavropoulos S."/>
            <person name="Stone C."/>
            <person name="Strader C."/>
            <person name="Tesfaye S."/>
            <person name="Thomson T."/>
            <person name="Thoulutsang Y."/>
            <person name="Thoulutsang D."/>
            <person name="Topham K."/>
            <person name="Topping I."/>
            <person name="Tsamla T."/>
            <person name="Vassiliev H."/>
            <person name="Vo A."/>
            <person name="Wangchuk T."/>
            <person name="Wangdi T."/>
            <person name="Weiand M."/>
            <person name="Wilkinson J."/>
            <person name="Wilson A."/>
            <person name="Yadav S."/>
            <person name="Young G."/>
            <person name="Yu Q."/>
            <person name="Zembek L."/>
            <person name="Zhong D."/>
            <person name="Zimmer A."/>
            <person name="Zwirko Z."/>
            <person name="Jaffe D.B."/>
            <person name="Alvarez P."/>
            <person name="Brockman W."/>
            <person name="Butler J."/>
            <person name="Chin C."/>
            <person name="Gnerre S."/>
            <person name="Grabherr M."/>
            <person name="Kleber M."/>
            <person name="Mauceli E."/>
            <person name="MacCallum I."/>
        </authorList>
    </citation>
    <scope>NUCLEOTIDE SEQUENCE [LARGE SCALE GENOMIC DNA]</scope>
    <source>
        <strain evidence="9">Tucson 15287-2541.00</strain>
    </source>
</reference>
<dbReference type="InterPro" id="IPR026749">
    <property type="entry name" value="Tmem135"/>
</dbReference>
<evidence type="ECO:0000259" key="7">
    <source>
        <dbReference type="Pfam" id="PF15982"/>
    </source>
</evidence>
<keyword evidence="4 6" id="KW-1133">Transmembrane helix</keyword>
<comment type="similarity">
    <text evidence="2">Belongs to the TMEM135 family.</text>
</comment>
<feature type="transmembrane region" description="Helical" evidence="6">
    <location>
        <begin position="320"/>
        <end position="339"/>
    </location>
</feature>
<dbReference type="Pfam" id="PF15982">
    <property type="entry name" value="TMEM135_C_rich"/>
    <property type="match status" value="1"/>
</dbReference>
<dbReference type="PANTHER" id="PTHR12459:SF15">
    <property type="entry name" value="TRANSMEMBRANE PROTEIN 135"/>
    <property type="match status" value="1"/>
</dbReference>
<dbReference type="OrthoDB" id="291792at2759"/>
<evidence type="ECO:0000256" key="2">
    <source>
        <dbReference type="ARBA" id="ARBA00008924"/>
    </source>
</evidence>
<dbReference type="AlphaFoldDB" id="B4JUZ6"/>
<evidence type="ECO:0000313" key="8">
    <source>
        <dbReference type="EMBL" id="EDV91316.1"/>
    </source>
</evidence>
<dbReference type="Proteomes" id="UP000001070">
    <property type="component" value="Unassembled WGS sequence"/>
</dbReference>
<dbReference type="PANTHER" id="PTHR12459">
    <property type="entry name" value="TRANSMEMBRANE PROTEIN 135-RELATED"/>
    <property type="match status" value="1"/>
</dbReference>
<feature type="transmembrane region" description="Helical" evidence="6">
    <location>
        <begin position="77"/>
        <end position="96"/>
    </location>
</feature>
<name>B4JUZ6_DROGR</name>
<accession>B4JUZ6</accession>
<feature type="transmembrane region" description="Helical" evidence="6">
    <location>
        <begin position="158"/>
        <end position="174"/>
    </location>
</feature>